<dbReference type="InterPro" id="IPR005467">
    <property type="entry name" value="His_kinase_dom"/>
</dbReference>
<dbReference type="GO" id="GO:0046872">
    <property type="term" value="F:metal ion binding"/>
    <property type="evidence" value="ECO:0007669"/>
    <property type="project" value="UniProtKB-KW"/>
</dbReference>
<evidence type="ECO:0000313" key="18">
    <source>
        <dbReference type="EMBL" id="CUH93929.1"/>
    </source>
</evidence>
<dbReference type="GO" id="GO:0000155">
    <property type="term" value="F:phosphorelay sensor kinase activity"/>
    <property type="evidence" value="ECO:0007669"/>
    <property type="project" value="InterPro"/>
</dbReference>
<evidence type="ECO:0000256" key="8">
    <source>
        <dbReference type="ARBA" id="ARBA00022679"/>
    </source>
</evidence>
<feature type="domain" description="Histidine kinase" evidence="17">
    <location>
        <begin position="184"/>
        <end position="334"/>
    </location>
</feature>
<organism evidence="18 19">
    <name type="scientific">Herbinix luporum</name>
    <dbReference type="NCBI Taxonomy" id="1679721"/>
    <lineage>
        <taxon>Bacteria</taxon>
        <taxon>Bacillati</taxon>
        <taxon>Bacillota</taxon>
        <taxon>Clostridia</taxon>
        <taxon>Lachnospirales</taxon>
        <taxon>Lachnospiraceae</taxon>
        <taxon>Herbinix</taxon>
    </lineage>
</organism>
<evidence type="ECO:0000256" key="15">
    <source>
        <dbReference type="ARBA" id="ARBA00030800"/>
    </source>
</evidence>
<evidence type="ECO:0000256" key="11">
    <source>
        <dbReference type="ARBA" id="ARBA00023004"/>
    </source>
</evidence>
<dbReference type="SMART" id="SM00387">
    <property type="entry name" value="HATPase_c"/>
    <property type="match status" value="1"/>
</dbReference>
<keyword evidence="13" id="KW-0411">Iron-sulfur</keyword>
<keyword evidence="10" id="KW-0418">Kinase</keyword>
<dbReference type="EMBL" id="LN879430">
    <property type="protein sequence ID" value="CUH93929.1"/>
    <property type="molecule type" value="Genomic_DNA"/>
</dbReference>
<comment type="catalytic activity">
    <reaction evidence="1">
        <text>ATP + protein L-histidine = ADP + protein N-phospho-L-histidine.</text>
        <dbReference type="EC" id="2.7.13.3"/>
    </reaction>
</comment>
<dbReference type="PANTHER" id="PTHR24421">
    <property type="entry name" value="NITRATE/NITRITE SENSOR PROTEIN NARX-RELATED"/>
    <property type="match status" value="1"/>
</dbReference>
<dbReference type="RefSeq" id="WP_058259136.1">
    <property type="nucleotide sequence ID" value="NZ_DUPS01000062.1"/>
</dbReference>
<dbReference type="InterPro" id="IPR036890">
    <property type="entry name" value="HATPase_C_sf"/>
</dbReference>
<evidence type="ECO:0000256" key="9">
    <source>
        <dbReference type="ARBA" id="ARBA00022723"/>
    </source>
</evidence>
<keyword evidence="7" id="KW-0963">Cytoplasm</keyword>
<evidence type="ECO:0000256" key="3">
    <source>
        <dbReference type="ARBA" id="ARBA00004496"/>
    </source>
</evidence>
<evidence type="ECO:0000256" key="14">
    <source>
        <dbReference type="ARBA" id="ARBA00024827"/>
    </source>
</evidence>
<evidence type="ECO:0000256" key="5">
    <source>
        <dbReference type="ARBA" id="ARBA00017322"/>
    </source>
</evidence>
<evidence type="ECO:0000256" key="10">
    <source>
        <dbReference type="ARBA" id="ARBA00022777"/>
    </source>
</evidence>
<dbReference type="InterPro" id="IPR050482">
    <property type="entry name" value="Sensor_HK_TwoCompSys"/>
</dbReference>
<dbReference type="PROSITE" id="PS50109">
    <property type="entry name" value="HIS_KIN"/>
    <property type="match status" value="1"/>
</dbReference>
<evidence type="ECO:0000256" key="7">
    <source>
        <dbReference type="ARBA" id="ARBA00022490"/>
    </source>
</evidence>
<dbReference type="PRINTS" id="PR00344">
    <property type="entry name" value="BCTRLSENSOR"/>
</dbReference>
<evidence type="ECO:0000256" key="16">
    <source>
        <dbReference type="SAM" id="Coils"/>
    </source>
</evidence>
<dbReference type="PANTHER" id="PTHR24421:SF55">
    <property type="entry name" value="SENSOR HISTIDINE KINASE YDFH"/>
    <property type="match status" value="1"/>
</dbReference>
<accession>A0A0K8J8W3</accession>
<dbReference type="Pfam" id="PF02518">
    <property type="entry name" value="HATPase_c"/>
    <property type="match status" value="1"/>
</dbReference>
<comment type="subcellular location">
    <subcellularLocation>
        <location evidence="3">Cytoplasm</location>
    </subcellularLocation>
</comment>
<dbReference type="AlphaFoldDB" id="A0A0K8J8W3"/>
<keyword evidence="9" id="KW-0479">Metal-binding</keyword>
<evidence type="ECO:0000256" key="13">
    <source>
        <dbReference type="ARBA" id="ARBA00023014"/>
    </source>
</evidence>
<evidence type="ECO:0000256" key="2">
    <source>
        <dbReference type="ARBA" id="ARBA00001966"/>
    </source>
</evidence>
<keyword evidence="19" id="KW-1185">Reference proteome</keyword>
<dbReference type="GO" id="GO:0051539">
    <property type="term" value="F:4 iron, 4 sulfur cluster binding"/>
    <property type="evidence" value="ECO:0007669"/>
    <property type="project" value="UniProtKB-KW"/>
</dbReference>
<keyword evidence="6" id="KW-0004">4Fe-4S</keyword>
<dbReference type="InterPro" id="IPR011712">
    <property type="entry name" value="Sig_transdc_His_kin_sub3_dim/P"/>
</dbReference>
<dbReference type="KEGG" id="hsd:SD1D_2419"/>
<evidence type="ECO:0000313" key="19">
    <source>
        <dbReference type="Proteomes" id="UP000196053"/>
    </source>
</evidence>
<dbReference type="SUPFAM" id="SSF55874">
    <property type="entry name" value="ATPase domain of HSP90 chaperone/DNA topoisomerase II/histidine kinase"/>
    <property type="match status" value="1"/>
</dbReference>
<reference evidence="19" key="1">
    <citation type="submission" date="2015-09" db="EMBL/GenBank/DDBJ databases">
        <authorList>
            <person name="Wibberg D."/>
        </authorList>
    </citation>
    <scope>NUCLEOTIDE SEQUENCE [LARGE SCALE GENOMIC DNA]</scope>
    <source>
        <strain evidence="19">SD1D</strain>
    </source>
</reference>
<dbReference type="Pfam" id="PF07730">
    <property type="entry name" value="HisKA_3"/>
    <property type="match status" value="1"/>
</dbReference>
<comment type="function">
    <text evidence="14">Member of the two-component regulatory system NreB/NreC involved in the control of dissimilatory nitrate/nitrite reduction in response to oxygen. NreB functions as a direct oxygen sensor histidine kinase which is autophosphorylated, in the absence of oxygen, probably at the conserved histidine residue, and transfers its phosphate group probably to a conserved aspartate residue of NreC. NreB/NreC activates the expression of the nitrate (narGHJI) and nitrite (nir) reductase operons, as well as the putative nitrate transporter gene narT.</text>
</comment>
<evidence type="ECO:0000256" key="12">
    <source>
        <dbReference type="ARBA" id="ARBA00023012"/>
    </source>
</evidence>
<name>A0A0K8J8W3_9FIRM</name>
<evidence type="ECO:0000256" key="4">
    <source>
        <dbReference type="ARBA" id="ARBA00012438"/>
    </source>
</evidence>
<evidence type="ECO:0000256" key="6">
    <source>
        <dbReference type="ARBA" id="ARBA00022485"/>
    </source>
</evidence>
<dbReference type="InterPro" id="IPR003594">
    <property type="entry name" value="HATPase_dom"/>
</dbReference>
<dbReference type="GO" id="GO:0005737">
    <property type="term" value="C:cytoplasm"/>
    <property type="evidence" value="ECO:0007669"/>
    <property type="project" value="UniProtKB-SubCell"/>
</dbReference>
<gene>
    <name evidence="18" type="ORF">SD1D_2419</name>
</gene>
<dbReference type="CDD" id="cd16917">
    <property type="entry name" value="HATPase_UhpB-NarQ-NarX-like"/>
    <property type="match status" value="1"/>
</dbReference>
<dbReference type="InterPro" id="IPR004358">
    <property type="entry name" value="Sig_transdc_His_kin-like_C"/>
</dbReference>
<feature type="coiled-coil region" evidence="16">
    <location>
        <begin position="71"/>
        <end position="98"/>
    </location>
</feature>
<sequence length="339" mass="39508">MYDSDIFLEDTDKLKNFVSGLIKEYENNLKLVKDKRKSYLNKLSEKEAASFLCISNKDSLLFPTSYKGINIEELKLEIAEIEEDINRLTHKEESLKYDIMQFKRIRAFLEEKKQLYCNSDHKYLKIQEQDRQRIARDLHDSTIQILSSLIHKIELCTRLVDMDPVRTRLELITMTNTIKEVIGEIREIIYNLNPMSLEDLGLITTVERFINQLMMNHDIKVSFNYNEEKKDILGIVNLSIFRIIQEACNNAIKHAEAKSIEINIFYNEKYINISVKDDGKGFDTELKQNIKNDNYTGYGLSFMKERVNLLSGKINIESNINKGTIVTVKVPITISEGEE</sequence>
<dbReference type="Gene3D" id="3.30.565.10">
    <property type="entry name" value="Histidine kinase-like ATPase, C-terminal domain"/>
    <property type="match status" value="1"/>
</dbReference>
<dbReference type="GO" id="GO:0046983">
    <property type="term" value="F:protein dimerization activity"/>
    <property type="evidence" value="ECO:0007669"/>
    <property type="project" value="InterPro"/>
</dbReference>
<keyword evidence="16" id="KW-0175">Coiled coil</keyword>
<dbReference type="EC" id="2.7.13.3" evidence="4"/>
<proteinExistence type="predicted"/>
<keyword evidence="8" id="KW-0808">Transferase</keyword>
<dbReference type="Proteomes" id="UP000196053">
    <property type="component" value="Chromosome I"/>
</dbReference>
<evidence type="ECO:0000256" key="1">
    <source>
        <dbReference type="ARBA" id="ARBA00000085"/>
    </source>
</evidence>
<dbReference type="Gene3D" id="1.20.5.1930">
    <property type="match status" value="1"/>
</dbReference>
<protein>
    <recommendedName>
        <fullName evidence="5">Oxygen sensor histidine kinase NreB</fullName>
        <ecNumber evidence="4">2.7.13.3</ecNumber>
    </recommendedName>
    <alternativeName>
        <fullName evidence="15">Nitrogen regulation protein B</fullName>
    </alternativeName>
</protein>
<evidence type="ECO:0000259" key="17">
    <source>
        <dbReference type="PROSITE" id="PS50109"/>
    </source>
</evidence>
<keyword evidence="11" id="KW-0408">Iron</keyword>
<comment type="cofactor">
    <cofactor evidence="2">
        <name>[4Fe-4S] cluster</name>
        <dbReference type="ChEBI" id="CHEBI:49883"/>
    </cofactor>
</comment>
<dbReference type="GO" id="GO:0016020">
    <property type="term" value="C:membrane"/>
    <property type="evidence" value="ECO:0007669"/>
    <property type="project" value="InterPro"/>
</dbReference>
<keyword evidence="12" id="KW-0902">Two-component regulatory system</keyword>